<sequence length="115" mass="13292">MIHGGEIIENSTTRQSRPERLGHLGRSVDEAQETQTQTDHPPYSPDLAFNDFYLFPIVKINYVVNVFRAAKRPLMRSKCTFCRYLNQNGNDNGTELKGGILRRRKFVDAQTHRLK</sequence>
<dbReference type="EMBL" id="BGZK01000676">
    <property type="protein sequence ID" value="GBP55725.1"/>
    <property type="molecule type" value="Genomic_DNA"/>
</dbReference>
<comment type="caution">
    <text evidence="2">The sequence shown here is derived from an EMBL/GenBank/DDBJ whole genome shotgun (WGS) entry which is preliminary data.</text>
</comment>
<evidence type="ECO:0000313" key="2">
    <source>
        <dbReference type="EMBL" id="GBP55725.1"/>
    </source>
</evidence>
<reference evidence="2 3" key="1">
    <citation type="journal article" date="2019" name="Commun. Biol.">
        <title>The bagworm genome reveals a unique fibroin gene that provides high tensile strength.</title>
        <authorList>
            <person name="Kono N."/>
            <person name="Nakamura H."/>
            <person name="Ohtoshi R."/>
            <person name="Tomita M."/>
            <person name="Numata K."/>
            <person name="Arakawa K."/>
        </authorList>
    </citation>
    <scope>NUCLEOTIDE SEQUENCE [LARGE SCALE GENOMIC DNA]</scope>
</reference>
<proteinExistence type="predicted"/>
<keyword evidence="3" id="KW-1185">Reference proteome</keyword>
<gene>
    <name evidence="2" type="ORF">EVAR_32977_1</name>
</gene>
<organism evidence="2 3">
    <name type="scientific">Eumeta variegata</name>
    <name type="common">Bagworm moth</name>
    <name type="synonym">Eumeta japonica</name>
    <dbReference type="NCBI Taxonomy" id="151549"/>
    <lineage>
        <taxon>Eukaryota</taxon>
        <taxon>Metazoa</taxon>
        <taxon>Ecdysozoa</taxon>
        <taxon>Arthropoda</taxon>
        <taxon>Hexapoda</taxon>
        <taxon>Insecta</taxon>
        <taxon>Pterygota</taxon>
        <taxon>Neoptera</taxon>
        <taxon>Endopterygota</taxon>
        <taxon>Lepidoptera</taxon>
        <taxon>Glossata</taxon>
        <taxon>Ditrysia</taxon>
        <taxon>Tineoidea</taxon>
        <taxon>Psychidae</taxon>
        <taxon>Oiketicinae</taxon>
        <taxon>Eumeta</taxon>
    </lineage>
</organism>
<evidence type="ECO:0008006" key="4">
    <source>
        <dbReference type="Google" id="ProtNLM"/>
    </source>
</evidence>
<name>A0A4C1X0B5_EUMVA</name>
<accession>A0A4C1X0B5</accession>
<feature type="compositionally biased region" description="Basic and acidic residues" evidence="1">
    <location>
        <begin position="16"/>
        <end position="29"/>
    </location>
</feature>
<evidence type="ECO:0000256" key="1">
    <source>
        <dbReference type="SAM" id="MobiDB-lite"/>
    </source>
</evidence>
<protein>
    <recommendedName>
        <fullName evidence="4">Histone-lysine N-methyltransferase SETMAR</fullName>
    </recommendedName>
</protein>
<feature type="region of interest" description="Disordered" evidence="1">
    <location>
        <begin position="1"/>
        <end position="43"/>
    </location>
</feature>
<dbReference type="AlphaFoldDB" id="A0A4C1X0B5"/>
<dbReference type="Proteomes" id="UP000299102">
    <property type="component" value="Unassembled WGS sequence"/>
</dbReference>
<evidence type="ECO:0000313" key="3">
    <source>
        <dbReference type="Proteomes" id="UP000299102"/>
    </source>
</evidence>